<feature type="region of interest" description="Disordered" evidence="1">
    <location>
        <begin position="1"/>
        <end position="66"/>
    </location>
</feature>
<comment type="caution">
    <text evidence="2">The sequence shown here is derived from an EMBL/GenBank/DDBJ whole genome shotgun (WGS) entry which is preliminary data.</text>
</comment>
<protein>
    <submittedName>
        <fullName evidence="2">Uncharacterized protein</fullName>
    </submittedName>
</protein>
<dbReference type="STRING" id="1227457.C451_06680"/>
<organism evidence="2 3">
    <name type="scientific">Halococcus thailandensis JCM 13552</name>
    <dbReference type="NCBI Taxonomy" id="1227457"/>
    <lineage>
        <taxon>Archaea</taxon>
        <taxon>Methanobacteriati</taxon>
        <taxon>Methanobacteriota</taxon>
        <taxon>Stenosarchaea group</taxon>
        <taxon>Halobacteria</taxon>
        <taxon>Halobacteriales</taxon>
        <taxon>Halococcaceae</taxon>
        <taxon>Halococcus</taxon>
    </lineage>
</organism>
<feature type="compositionally biased region" description="Polar residues" evidence="1">
    <location>
        <begin position="20"/>
        <end position="35"/>
    </location>
</feature>
<evidence type="ECO:0000313" key="2">
    <source>
        <dbReference type="EMBL" id="EMA54339.1"/>
    </source>
</evidence>
<proteinExistence type="predicted"/>
<evidence type="ECO:0000313" key="3">
    <source>
        <dbReference type="Proteomes" id="UP000011680"/>
    </source>
</evidence>
<dbReference type="Proteomes" id="UP000011680">
    <property type="component" value="Unassembled WGS sequence"/>
</dbReference>
<name>M0NB63_9EURY</name>
<dbReference type="EMBL" id="AOMF01000140">
    <property type="protein sequence ID" value="EMA54339.1"/>
    <property type="molecule type" value="Genomic_DNA"/>
</dbReference>
<reference evidence="2 3" key="1">
    <citation type="journal article" date="2014" name="PLoS Genet.">
        <title>Phylogenetically driven sequencing of extremely halophilic archaea reveals strategies for static and dynamic osmo-response.</title>
        <authorList>
            <person name="Becker E.A."/>
            <person name="Seitzer P.M."/>
            <person name="Tritt A."/>
            <person name="Larsen D."/>
            <person name="Krusor M."/>
            <person name="Yao A.I."/>
            <person name="Wu D."/>
            <person name="Madern D."/>
            <person name="Eisen J.A."/>
            <person name="Darling A.E."/>
            <person name="Facciotti M.T."/>
        </authorList>
    </citation>
    <scope>NUCLEOTIDE SEQUENCE [LARGE SCALE GENOMIC DNA]</scope>
    <source>
        <strain evidence="2 3">JCM 13552</strain>
    </source>
</reference>
<evidence type="ECO:0000256" key="1">
    <source>
        <dbReference type="SAM" id="MobiDB-lite"/>
    </source>
</evidence>
<dbReference type="RefSeq" id="WP_007738973.1">
    <property type="nucleotide sequence ID" value="NZ_AOMF01000140.1"/>
</dbReference>
<dbReference type="AlphaFoldDB" id="M0NB63"/>
<sequence length="66" mass="6988">MAHDPTAEGTDSPSEDESNLMDSSIISPTTEQSTTESDHDVGDDPPPVAGEDCVRPVPSRSIPHRS</sequence>
<gene>
    <name evidence="2" type="ORF">C451_06680</name>
</gene>
<keyword evidence="3" id="KW-1185">Reference proteome</keyword>
<accession>M0NB63</accession>